<accession>A0A366M8H8</accession>
<evidence type="ECO:0000313" key="1">
    <source>
        <dbReference type="EMBL" id="RBQ22347.1"/>
    </source>
</evidence>
<proteinExistence type="predicted"/>
<dbReference type="GO" id="GO:0004089">
    <property type="term" value="F:carbonate dehydratase activity"/>
    <property type="evidence" value="ECO:0007669"/>
    <property type="project" value="UniProtKB-EC"/>
</dbReference>
<comment type="caution">
    <text evidence="1">The sequence shown here is derived from an EMBL/GenBank/DDBJ whole genome shotgun (WGS) entry which is preliminary data.</text>
</comment>
<gene>
    <name evidence="1" type="ORF">ALNOE001_20900</name>
</gene>
<keyword evidence="1" id="KW-0456">Lyase</keyword>
<keyword evidence="2" id="KW-1185">Reference proteome</keyword>
<dbReference type="CDD" id="cd04645">
    <property type="entry name" value="LbH_gamma_CA_like"/>
    <property type="match status" value="1"/>
</dbReference>
<dbReference type="SUPFAM" id="SSF51161">
    <property type="entry name" value="Trimeric LpxA-like enzymes"/>
    <property type="match status" value="1"/>
</dbReference>
<dbReference type="EMBL" id="NIZT01000070">
    <property type="protein sequence ID" value="RBQ22347.1"/>
    <property type="molecule type" value="Genomic_DNA"/>
</dbReference>
<dbReference type="PANTHER" id="PTHR13061">
    <property type="entry name" value="DYNACTIN SUBUNIT P25"/>
    <property type="match status" value="1"/>
</dbReference>
<dbReference type="Gene3D" id="2.160.10.10">
    <property type="entry name" value="Hexapeptide repeat proteins"/>
    <property type="match status" value="1"/>
</dbReference>
<organism evidence="1 2">
    <name type="scientific">Candidatus Methanobinarius endosymbioticus</name>
    <dbReference type="NCBI Taxonomy" id="2006182"/>
    <lineage>
        <taxon>Archaea</taxon>
        <taxon>Methanobacteriati</taxon>
        <taxon>Methanobacteriota</taxon>
        <taxon>Methanomada group</taxon>
        <taxon>Methanobacteria</taxon>
        <taxon>Methanobacteriales</taxon>
        <taxon>Methanobacteriaceae</taxon>
        <taxon>Candidatus Methanobinarius</taxon>
    </lineage>
</organism>
<dbReference type="InterPro" id="IPR047324">
    <property type="entry name" value="LbH_gamma_CA-like"/>
</dbReference>
<dbReference type="InterPro" id="IPR001451">
    <property type="entry name" value="Hexapep"/>
</dbReference>
<dbReference type="InterPro" id="IPR050484">
    <property type="entry name" value="Transf_Hexapept/Carb_Anhydrase"/>
</dbReference>
<dbReference type="AlphaFoldDB" id="A0A366M8H8"/>
<evidence type="ECO:0000313" key="2">
    <source>
        <dbReference type="Proteomes" id="UP000253099"/>
    </source>
</evidence>
<dbReference type="PANTHER" id="PTHR13061:SF29">
    <property type="entry name" value="GAMMA CARBONIC ANHYDRASE-LIKE 1, MITOCHONDRIAL-RELATED"/>
    <property type="match status" value="1"/>
</dbReference>
<reference evidence="1 2" key="1">
    <citation type="submission" date="2018-06" db="EMBL/GenBank/DDBJ databases">
        <title>Genomic insight into two independent archaeal endosymbiosis events.</title>
        <authorList>
            <person name="Lind A.E."/>
            <person name="Lewis W.H."/>
            <person name="Spang A."/>
            <person name="Guy L."/>
            <person name="Embley M.T."/>
            <person name="Ettema T.J.G."/>
        </authorList>
    </citation>
    <scope>NUCLEOTIDE SEQUENCE [LARGE SCALE GENOMIC DNA]</scope>
    <source>
        <strain evidence="1">NOE</strain>
    </source>
</reference>
<sequence>MIHDTAIILSGAKVMGNVEIGENSSVWYNAVLRGDHGEIVIGNNSNVQDNVVIHSPPNGTTTLGDNVSIGHSAVVHGCEIGDNVTIGMNVTVLNRAKIGNNSIVGAGAVITEDKEFPDGSLILGLPGKVMRQLTSEKMELNKSNALMYVNLAKDHKNNKFK</sequence>
<dbReference type="EC" id="4.2.1.1" evidence="1"/>
<protein>
    <submittedName>
        <fullName evidence="1">Carbonic anhydrase</fullName>
        <ecNumber evidence="1">4.2.1.1</ecNumber>
    </submittedName>
</protein>
<name>A0A366M8H8_9EURY</name>
<dbReference type="Pfam" id="PF00132">
    <property type="entry name" value="Hexapep"/>
    <property type="match status" value="2"/>
</dbReference>
<dbReference type="Proteomes" id="UP000253099">
    <property type="component" value="Unassembled WGS sequence"/>
</dbReference>
<dbReference type="InterPro" id="IPR011004">
    <property type="entry name" value="Trimer_LpxA-like_sf"/>
</dbReference>